<proteinExistence type="predicted"/>
<organism evidence="1">
    <name type="scientific">Shearwaterpox virus</name>
    <dbReference type="NCBI Taxonomy" id="1974596"/>
    <lineage>
        <taxon>Viruses</taxon>
        <taxon>Varidnaviria</taxon>
        <taxon>Bamfordvirae</taxon>
        <taxon>Nucleocytoviricota</taxon>
        <taxon>Pokkesviricetes</taxon>
        <taxon>Chitovirales</taxon>
        <taxon>Poxviridae</taxon>
        <taxon>Chordopoxvirinae</taxon>
        <taxon>Avipoxvirus</taxon>
        <taxon>Avipoxvirus canarypox</taxon>
        <taxon>Canarypox virus</taxon>
    </lineage>
</organism>
<evidence type="ECO:0000313" key="1">
    <source>
        <dbReference type="EMBL" id="ARE67270.1"/>
    </source>
</evidence>
<reference evidence="1" key="1">
    <citation type="journal article" date="2017" name="BMC Genomics">
        <title>Genomic characterization of two novel pathogenic avipoxviruses isolated from pacific shearwaters (Ardenna spp.).</title>
        <authorList>
            <person name="Sarker S."/>
            <person name="Das S."/>
            <person name="Lavers J.L."/>
            <person name="Hutton I."/>
            <person name="Helbig K."/>
            <person name="Imbery J."/>
            <person name="Upton C."/>
            <person name="Raidal S.R."/>
        </authorList>
    </citation>
    <scope>NUCLEOTIDE SEQUENCE [LARGE SCALE GENOMIC DNA]</scope>
    <source>
        <strain evidence="1">SWPV-2</strain>
    </source>
</reference>
<name>A0A1V0QG13_CNPV</name>
<dbReference type="Proteomes" id="UP000319767">
    <property type="component" value="Segment"/>
</dbReference>
<dbReference type="EMBL" id="KX857215">
    <property type="protein sequence ID" value="ARE67270.1"/>
    <property type="molecule type" value="Genomic_DNA"/>
</dbReference>
<accession>A0A1V0QG13</accession>
<gene>
    <name evidence="1" type="primary">SWPV2-050</name>
</gene>
<sequence length="140" mass="15967">MKTSTFSLPCNSDLYVECEVLSSLYRRVLNEEKIVDVFISDTIRKNIQPFLSDDEILTNIKLISDASEYSFKTNSSSVLVICICSDKFGLLINNDNGYPLRKNNIVKFSSCNGKIRITADMSKSKEYSIFVFFTETKNNE</sequence>
<protein>
    <submittedName>
        <fullName evidence="1">SWPV2-ORF050</fullName>
    </submittedName>
</protein>